<evidence type="ECO:0000259" key="2">
    <source>
        <dbReference type="Pfam" id="PF04892"/>
    </source>
</evidence>
<accession>A0AAU0F4L0</accession>
<dbReference type="PANTHER" id="PTHR36834">
    <property type="entry name" value="MEMBRANE PROTEIN-RELATED"/>
    <property type="match status" value="1"/>
</dbReference>
<dbReference type="Pfam" id="PF04892">
    <property type="entry name" value="VanZ"/>
    <property type="match status" value="1"/>
</dbReference>
<protein>
    <submittedName>
        <fullName evidence="3">VanZ like family protein</fullName>
    </submittedName>
</protein>
<keyword evidence="1" id="KW-0472">Membrane</keyword>
<dbReference type="Proteomes" id="UP001432059">
    <property type="component" value="Chromosome"/>
</dbReference>
<evidence type="ECO:0000256" key="1">
    <source>
        <dbReference type="SAM" id="Phobius"/>
    </source>
</evidence>
<keyword evidence="1" id="KW-0812">Transmembrane</keyword>
<evidence type="ECO:0000313" key="4">
    <source>
        <dbReference type="Proteomes" id="UP001432059"/>
    </source>
</evidence>
<keyword evidence="1" id="KW-1133">Transmembrane helix</keyword>
<dbReference type="KEGG" id="bpor:BPO_2030"/>
<keyword evidence="4" id="KW-1185">Reference proteome</keyword>
<name>A0AAU0F4L0_9FLAO</name>
<dbReference type="InterPro" id="IPR006976">
    <property type="entry name" value="VanZ-like"/>
</dbReference>
<feature type="transmembrane region" description="Helical" evidence="1">
    <location>
        <begin position="59"/>
        <end position="80"/>
    </location>
</feature>
<dbReference type="PANTHER" id="PTHR36834:SF1">
    <property type="entry name" value="INTEGRAL MEMBRANE PROTEIN"/>
    <property type="match status" value="1"/>
</dbReference>
<dbReference type="InterPro" id="IPR053150">
    <property type="entry name" value="Teicoplanin_resist-assoc"/>
</dbReference>
<dbReference type="EMBL" id="CP136426">
    <property type="protein sequence ID" value="WOC52677.1"/>
    <property type="molecule type" value="Genomic_DNA"/>
</dbReference>
<dbReference type="RefSeq" id="WP_327984037.1">
    <property type="nucleotide sequence ID" value="NZ_CP136426.1"/>
</dbReference>
<evidence type="ECO:0000313" key="3">
    <source>
        <dbReference type="EMBL" id="WOC52677.1"/>
    </source>
</evidence>
<feature type="transmembrane region" description="Helical" evidence="1">
    <location>
        <begin position="6"/>
        <end position="26"/>
    </location>
</feature>
<sequence>MMIKFYKISIIPYALFLLYMMFLGFGREPYEDHIVRLKPIFSTIEFGERSLLWNNLKMFLINVFGNLLMFLPFGFLGWLLPRYNDLKTLLLAFLSVLISLEALQYFTRLGVLDIDDILLNTTGVWLGFHLKNMLEHSALKKIL</sequence>
<proteinExistence type="predicted"/>
<dbReference type="AlphaFoldDB" id="A0AAU0F4L0"/>
<organism evidence="3 4">
    <name type="scientific">Bergeyella porcorum</name>
    <dbReference type="NCBI Taxonomy" id="1735111"/>
    <lineage>
        <taxon>Bacteria</taxon>
        <taxon>Pseudomonadati</taxon>
        <taxon>Bacteroidota</taxon>
        <taxon>Flavobacteriia</taxon>
        <taxon>Flavobacteriales</taxon>
        <taxon>Weeksellaceae</taxon>
        <taxon>Bergeyella</taxon>
    </lineage>
</organism>
<gene>
    <name evidence="3" type="ORF">BPO_2030</name>
</gene>
<reference evidence="3" key="1">
    <citation type="submission" date="2023-10" db="EMBL/GenBank/DDBJ databases">
        <title>Characterization and whole genome sequencing of a novel strain of Bergeyella porcorum QD2021 isolated from pig.</title>
        <authorList>
            <person name="Liu G."/>
            <person name="Chen C."/>
            <person name="Han X."/>
        </authorList>
    </citation>
    <scope>NUCLEOTIDE SEQUENCE</scope>
    <source>
        <strain evidence="3">QD2021</strain>
    </source>
</reference>
<feature type="transmembrane region" description="Helical" evidence="1">
    <location>
        <begin position="86"/>
        <end position="106"/>
    </location>
</feature>
<feature type="domain" description="VanZ-like" evidence="2">
    <location>
        <begin position="13"/>
        <end position="130"/>
    </location>
</feature>